<gene>
    <name evidence="1" type="ORF">OSJNBa0039A21.3</name>
</gene>
<evidence type="ECO:0000313" key="2">
    <source>
        <dbReference type="Proteomes" id="UP000000763"/>
    </source>
</evidence>
<sequence>MYAAYGAYGMIHEVVVWHDGTFLAWIDRRLRWYLKGHAHRQHLGFTHLPRHPARLRYGVSRGAALRRRVGLGGHGVHRVAGIHLRRAAGLSRGHGVRQGIGLHLWRGAGLDRGHGVRRGARLHRQHAGLGCGSGLYRHGAELRRHGTGLHRGVARHRRHGAGLRRGCAVCALCGTFHASGVFGEACYQARREARRYACCSLVRSDYDLTSWLLYDIEKFDCELYIPDMEMLEMNGDTIILPDHVQMKLDEIYNMKKLEDAKLKQDAKKEHVFF</sequence>
<evidence type="ECO:0000313" key="1">
    <source>
        <dbReference type="EMBL" id="AAU10729.1"/>
    </source>
</evidence>
<dbReference type="Proteomes" id="UP000000763">
    <property type="component" value="Chromosome 5"/>
</dbReference>
<reference evidence="2" key="1">
    <citation type="journal article" date="2005" name="Nature">
        <title>The map-based sequence of the rice genome.</title>
        <authorList>
            <consortium name="International rice genome sequencing project (IRGSP)"/>
            <person name="Matsumoto T."/>
            <person name="Wu J."/>
            <person name="Kanamori H."/>
            <person name="Katayose Y."/>
            <person name="Fujisawa M."/>
            <person name="Namiki N."/>
            <person name="Mizuno H."/>
            <person name="Yamamoto K."/>
            <person name="Antonio B.A."/>
            <person name="Baba T."/>
            <person name="Sakata K."/>
            <person name="Nagamura Y."/>
            <person name="Aoki H."/>
            <person name="Arikawa K."/>
            <person name="Arita K."/>
            <person name="Bito T."/>
            <person name="Chiden Y."/>
            <person name="Fujitsuka N."/>
            <person name="Fukunaka R."/>
            <person name="Hamada M."/>
            <person name="Harada C."/>
            <person name="Hayashi A."/>
            <person name="Hijishita S."/>
            <person name="Honda M."/>
            <person name="Hosokawa S."/>
            <person name="Ichikawa Y."/>
            <person name="Idonuma A."/>
            <person name="Iijima M."/>
            <person name="Ikeda M."/>
            <person name="Ikeno M."/>
            <person name="Ito K."/>
            <person name="Ito S."/>
            <person name="Ito T."/>
            <person name="Ito Y."/>
            <person name="Ito Y."/>
            <person name="Iwabuchi A."/>
            <person name="Kamiya K."/>
            <person name="Karasawa W."/>
            <person name="Kurita K."/>
            <person name="Katagiri S."/>
            <person name="Kikuta A."/>
            <person name="Kobayashi H."/>
            <person name="Kobayashi N."/>
            <person name="Machita K."/>
            <person name="Maehara T."/>
            <person name="Masukawa M."/>
            <person name="Mizubayashi T."/>
            <person name="Mukai Y."/>
            <person name="Nagasaki H."/>
            <person name="Nagata Y."/>
            <person name="Naito S."/>
            <person name="Nakashima M."/>
            <person name="Nakama Y."/>
            <person name="Nakamichi Y."/>
            <person name="Nakamura M."/>
            <person name="Meguro A."/>
            <person name="Negishi M."/>
            <person name="Ohta I."/>
            <person name="Ohta T."/>
            <person name="Okamoto M."/>
            <person name="Ono N."/>
            <person name="Saji S."/>
            <person name="Sakaguchi M."/>
            <person name="Sakai K."/>
            <person name="Shibata M."/>
            <person name="Shimokawa T."/>
            <person name="Song J."/>
            <person name="Takazaki Y."/>
            <person name="Terasawa K."/>
            <person name="Tsugane M."/>
            <person name="Tsuji K."/>
            <person name="Ueda S."/>
            <person name="Waki K."/>
            <person name="Yamagata H."/>
            <person name="Yamamoto M."/>
            <person name="Yamamoto S."/>
            <person name="Yamane H."/>
            <person name="Yoshiki S."/>
            <person name="Yoshihara R."/>
            <person name="Yukawa K."/>
            <person name="Zhong H."/>
            <person name="Yano M."/>
            <person name="Yuan Q."/>
            <person name="Ouyang S."/>
            <person name="Liu J."/>
            <person name="Jones K.M."/>
            <person name="Gansberger K."/>
            <person name="Moffat K."/>
            <person name="Hill J."/>
            <person name="Bera J."/>
            <person name="Fadrosh D."/>
            <person name="Jin S."/>
            <person name="Johri S."/>
            <person name="Kim M."/>
            <person name="Overton L."/>
            <person name="Reardon M."/>
            <person name="Tsitrin T."/>
            <person name="Vuong H."/>
            <person name="Weaver B."/>
            <person name="Ciecko A."/>
            <person name="Tallon L."/>
            <person name="Jackson J."/>
            <person name="Pai G."/>
            <person name="Aken S.V."/>
            <person name="Utterback T."/>
            <person name="Reidmuller S."/>
            <person name="Feldblyum T."/>
            <person name="Hsiao J."/>
            <person name="Zismann V."/>
            <person name="Iobst S."/>
            <person name="de Vazeille A.R."/>
            <person name="Buell C.R."/>
            <person name="Ying K."/>
            <person name="Li Y."/>
            <person name="Lu T."/>
            <person name="Huang Y."/>
            <person name="Zhao Q."/>
            <person name="Feng Q."/>
            <person name="Zhang L."/>
            <person name="Zhu J."/>
            <person name="Weng Q."/>
            <person name="Mu J."/>
            <person name="Lu Y."/>
            <person name="Fan D."/>
            <person name="Liu Y."/>
            <person name="Guan J."/>
            <person name="Zhang Y."/>
            <person name="Yu S."/>
            <person name="Liu X."/>
            <person name="Zhang Y."/>
            <person name="Hong G."/>
            <person name="Han B."/>
            <person name="Choisne N."/>
            <person name="Demange N."/>
            <person name="Orjeda G."/>
            <person name="Samain S."/>
            <person name="Cattolico L."/>
            <person name="Pelletier E."/>
            <person name="Couloux A."/>
            <person name="Segurens B."/>
            <person name="Wincker P."/>
            <person name="D'Hont A."/>
            <person name="Scarpelli C."/>
            <person name="Weissenbach J."/>
            <person name="Salanoubat M."/>
            <person name="Quetier F."/>
            <person name="Yu Y."/>
            <person name="Kim H.R."/>
            <person name="Rambo T."/>
            <person name="Currie J."/>
            <person name="Collura K."/>
            <person name="Luo M."/>
            <person name="Yang T."/>
            <person name="Ammiraju J.S.S."/>
            <person name="Engler F."/>
            <person name="Soderlund C."/>
            <person name="Wing R.A."/>
            <person name="Palmer L.E."/>
            <person name="de la Bastide M."/>
            <person name="Spiegel L."/>
            <person name="Nascimento L."/>
            <person name="Zutavern T."/>
            <person name="O'Shaughnessy A."/>
            <person name="Dike S."/>
            <person name="Dedhia N."/>
            <person name="Preston R."/>
            <person name="Balija V."/>
            <person name="McCombie W.R."/>
            <person name="Chow T."/>
            <person name="Chen H."/>
            <person name="Chung M."/>
            <person name="Chen C."/>
            <person name="Shaw J."/>
            <person name="Wu H."/>
            <person name="Hsiao K."/>
            <person name="Chao Y."/>
            <person name="Chu M."/>
            <person name="Cheng C."/>
            <person name="Hour A."/>
            <person name="Lee P."/>
            <person name="Lin S."/>
            <person name="Lin Y."/>
            <person name="Liou J."/>
            <person name="Liu S."/>
            <person name="Hsing Y."/>
            <person name="Raghuvanshi S."/>
            <person name="Mohanty A."/>
            <person name="Bharti A.K."/>
            <person name="Gaur A."/>
            <person name="Gupta V."/>
            <person name="Kumar D."/>
            <person name="Ravi V."/>
            <person name="Vij S."/>
            <person name="Kapur A."/>
            <person name="Khurana P."/>
            <person name="Khurana P."/>
            <person name="Khurana J.P."/>
            <person name="Tyagi A.K."/>
            <person name="Gaikwad K."/>
            <person name="Singh A."/>
            <person name="Dalal V."/>
            <person name="Srivastava S."/>
            <person name="Dixit A."/>
            <person name="Pal A.K."/>
            <person name="Ghazi I.A."/>
            <person name="Yadav M."/>
            <person name="Pandit A."/>
            <person name="Bhargava A."/>
            <person name="Sureshbabu K."/>
            <person name="Batra K."/>
            <person name="Sharma T.R."/>
            <person name="Mohapatra T."/>
            <person name="Singh N.K."/>
            <person name="Messing J."/>
            <person name="Nelson A.B."/>
            <person name="Fuks G."/>
            <person name="Kavchok S."/>
            <person name="Keizer G."/>
            <person name="Linton E."/>
            <person name="Llaca V."/>
            <person name="Song R."/>
            <person name="Tanyolac B."/>
            <person name="Young S."/>
            <person name="Ho-Il K."/>
            <person name="Hahn J.H."/>
            <person name="Sangsakoo G."/>
            <person name="Vanavichit A."/>
            <person name="de Mattos Luiz.A.T."/>
            <person name="Zimmer P.D."/>
            <person name="Malone G."/>
            <person name="Dellagostin O."/>
            <person name="de Oliveira A.C."/>
            <person name="Bevan M."/>
            <person name="Bancroft I."/>
            <person name="Minx P."/>
            <person name="Cordum H."/>
            <person name="Wilson R."/>
            <person name="Cheng Z."/>
            <person name="Jin W."/>
            <person name="Jiang J."/>
            <person name="Leong S.A."/>
            <person name="Iwama H."/>
            <person name="Gojobori T."/>
            <person name="Itoh T."/>
            <person name="Niimura Y."/>
            <person name="Fujii Y."/>
            <person name="Habara T."/>
            <person name="Sakai H."/>
            <person name="Sato Y."/>
            <person name="Wilson G."/>
            <person name="Kumar K."/>
            <person name="McCouch S."/>
            <person name="Juretic N."/>
            <person name="Hoen D."/>
            <person name="Wright S."/>
            <person name="Bruskiewich R."/>
            <person name="Bureau T."/>
            <person name="Miyao A."/>
            <person name="Hirochika H."/>
            <person name="Nishikawa T."/>
            <person name="Kadowaki K."/>
            <person name="Sugiura M."/>
            <person name="Burr B."/>
            <person name="Sasaki T."/>
        </authorList>
    </citation>
    <scope>NUCLEOTIDE SEQUENCE [LARGE SCALE GENOMIC DNA]</scope>
    <source>
        <strain evidence="2">cv. Nipponbare</strain>
    </source>
</reference>
<accession>Q688G9</accession>
<reference evidence="2" key="2">
    <citation type="journal article" date="2008" name="Nucleic Acids Res.">
        <title>The rice annotation project database (RAP-DB): 2008 update.</title>
        <authorList>
            <consortium name="The rice annotation project (RAP)"/>
        </authorList>
    </citation>
    <scope>GENOME REANNOTATION</scope>
    <source>
        <strain evidence="2">cv. Nipponbare</strain>
    </source>
</reference>
<dbReference type="AlphaFoldDB" id="Q688G9"/>
<dbReference type="EMBL" id="AC136218">
    <property type="protein sequence ID" value="AAU10729.1"/>
    <property type="molecule type" value="Genomic_DNA"/>
</dbReference>
<proteinExistence type="predicted"/>
<organism evidence="1 2">
    <name type="scientific">Oryza sativa subsp. japonica</name>
    <name type="common">Rice</name>
    <dbReference type="NCBI Taxonomy" id="39947"/>
    <lineage>
        <taxon>Eukaryota</taxon>
        <taxon>Viridiplantae</taxon>
        <taxon>Streptophyta</taxon>
        <taxon>Embryophyta</taxon>
        <taxon>Tracheophyta</taxon>
        <taxon>Spermatophyta</taxon>
        <taxon>Magnoliopsida</taxon>
        <taxon>Liliopsida</taxon>
        <taxon>Poales</taxon>
        <taxon>Poaceae</taxon>
        <taxon>BOP clade</taxon>
        <taxon>Oryzoideae</taxon>
        <taxon>Oryzeae</taxon>
        <taxon>Oryzinae</taxon>
        <taxon>Oryza</taxon>
        <taxon>Oryza sativa</taxon>
    </lineage>
</organism>
<protein>
    <submittedName>
        <fullName evidence="1">Uncharacterized protein</fullName>
    </submittedName>
</protein>
<name>Q688G9_ORYSJ</name>